<keyword evidence="2 6" id="KW-0597">Phosphoprotein</keyword>
<feature type="modified residue" description="FMN phosphoryl threonine" evidence="6">
    <location>
        <position position="173"/>
    </location>
</feature>
<dbReference type="Proteomes" id="UP001549691">
    <property type="component" value="Unassembled WGS sequence"/>
</dbReference>
<dbReference type="NCBIfam" id="TIGR01947">
    <property type="entry name" value="rnfG"/>
    <property type="match status" value="1"/>
</dbReference>
<keyword evidence="6" id="KW-1003">Cell membrane</keyword>
<dbReference type="PIRSF" id="PIRSF006091">
    <property type="entry name" value="E_trnsport_RnfG"/>
    <property type="match status" value="1"/>
</dbReference>
<dbReference type="HAMAP" id="MF_00479">
    <property type="entry name" value="RsxG_RnfG"/>
    <property type="match status" value="1"/>
</dbReference>
<protein>
    <recommendedName>
        <fullName evidence="6">Ion-translocating oxidoreductase complex subunit G</fullName>
        <ecNumber evidence="6">7.-.-.-</ecNumber>
    </recommendedName>
    <alternativeName>
        <fullName evidence="6">Rnf electron transport complex subunit G</fullName>
    </alternativeName>
</protein>
<evidence type="ECO:0000256" key="5">
    <source>
        <dbReference type="ARBA" id="ARBA00022982"/>
    </source>
</evidence>
<evidence type="ECO:0000256" key="2">
    <source>
        <dbReference type="ARBA" id="ARBA00022553"/>
    </source>
</evidence>
<keyword evidence="9" id="KW-1185">Reference proteome</keyword>
<comment type="cofactor">
    <cofactor evidence="6">
        <name>FMN</name>
        <dbReference type="ChEBI" id="CHEBI:58210"/>
    </cofactor>
</comment>
<evidence type="ECO:0000256" key="1">
    <source>
        <dbReference type="ARBA" id="ARBA00022448"/>
    </source>
</evidence>
<keyword evidence="4 6" id="KW-0288">FMN</keyword>
<feature type="domain" description="FMN-binding" evidence="7">
    <location>
        <begin position="101"/>
        <end position="190"/>
    </location>
</feature>
<dbReference type="InterPro" id="IPR007329">
    <property type="entry name" value="FMN-bd"/>
</dbReference>
<organism evidence="8 9">
    <name type="scientific">Uliginosibacterium flavum</name>
    <dbReference type="NCBI Taxonomy" id="1396831"/>
    <lineage>
        <taxon>Bacteria</taxon>
        <taxon>Pseudomonadati</taxon>
        <taxon>Pseudomonadota</taxon>
        <taxon>Betaproteobacteria</taxon>
        <taxon>Rhodocyclales</taxon>
        <taxon>Zoogloeaceae</taxon>
        <taxon>Uliginosibacterium</taxon>
    </lineage>
</organism>
<keyword evidence="3 6" id="KW-0285">Flavoprotein</keyword>
<comment type="function">
    <text evidence="6">Part of a membrane-bound complex that couples electron transfer with translocation of ions across the membrane.</text>
</comment>
<dbReference type="RefSeq" id="WP_354600377.1">
    <property type="nucleotide sequence ID" value="NZ_JBEWZI010000006.1"/>
</dbReference>
<evidence type="ECO:0000256" key="3">
    <source>
        <dbReference type="ARBA" id="ARBA00022630"/>
    </source>
</evidence>
<evidence type="ECO:0000259" key="7">
    <source>
        <dbReference type="SMART" id="SM00900"/>
    </source>
</evidence>
<gene>
    <name evidence="6" type="primary">rnfG</name>
    <name evidence="8" type="ORF">ABXR19_06915</name>
</gene>
<evidence type="ECO:0000313" key="9">
    <source>
        <dbReference type="Proteomes" id="UP001549691"/>
    </source>
</evidence>
<keyword evidence="1 6" id="KW-0813">Transport</keyword>
<keyword evidence="6" id="KW-1133">Transmembrane helix</keyword>
<comment type="subcellular location">
    <subcellularLocation>
        <location evidence="6">Cell inner membrane</location>
        <topology evidence="6">Single-pass membrane protein</topology>
    </subcellularLocation>
</comment>
<sequence length="202" mass="21278">MELAILRDKIGYHGVSLALATVLTGAALMLANHLTLPAIAQAAEDDLKASLVQVLPEGMADNNLLADTVSIDGLGGKPVTVYRGRKAGVYSAAVFQHRARGYAGDIVILVGLNAEGVVQGVRVLKHAETPGLGDKIEVAKSPWVHAFEGKALGTARWGVKKDGGEFDQFAGATITPRTVVKTVKEALEFYAAHRTEIAGEKP</sequence>
<comment type="caution">
    <text evidence="8">The sequence shown here is derived from an EMBL/GenBank/DDBJ whole genome shotgun (WGS) entry which is preliminary data.</text>
</comment>
<keyword evidence="6" id="KW-1278">Translocase</keyword>
<reference evidence="8 9" key="1">
    <citation type="submission" date="2024-07" db="EMBL/GenBank/DDBJ databases">
        <title>Uliginosibacterium flavum JJ3220;KACC:17644.</title>
        <authorList>
            <person name="Kim M.K."/>
        </authorList>
    </citation>
    <scope>NUCLEOTIDE SEQUENCE [LARGE SCALE GENOMIC DNA]</scope>
    <source>
        <strain evidence="8 9">KACC:17644</strain>
    </source>
</reference>
<name>A0ABV2TJ22_9RHOO</name>
<comment type="subunit">
    <text evidence="6">The complex is composed of six subunits: RnfA, RnfB, RnfC, RnfD, RnfE and RnfG.</text>
</comment>
<proteinExistence type="inferred from homology"/>
<dbReference type="Pfam" id="PF04205">
    <property type="entry name" value="FMN_bind"/>
    <property type="match status" value="1"/>
</dbReference>
<keyword evidence="6" id="KW-0997">Cell inner membrane</keyword>
<dbReference type="PANTHER" id="PTHR36118">
    <property type="entry name" value="ION-TRANSLOCATING OXIDOREDUCTASE COMPLEX SUBUNIT G"/>
    <property type="match status" value="1"/>
</dbReference>
<keyword evidence="6" id="KW-0472">Membrane</keyword>
<keyword evidence="6" id="KW-0812">Transmembrane</keyword>
<dbReference type="InterPro" id="IPR010209">
    <property type="entry name" value="Ion_transpt_RnfG/RsxG"/>
</dbReference>
<evidence type="ECO:0000313" key="8">
    <source>
        <dbReference type="EMBL" id="MET7013914.1"/>
    </source>
</evidence>
<dbReference type="PANTHER" id="PTHR36118:SF1">
    <property type="entry name" value="ION-TRANSLOCATING OXIDOREDUCTASE COMPLEX SUBUNIT G"/>
    <property type="match status" value="1"/>
</dbReference>
<evidence type="ECO:0000256" key="6">
    <source>
        <dbReference type="HAMAP-Rule" id="MF_00479"/>
    </source>
</evidence>
<dbReference type="SMART" id="SM00900">
    <property type="entry name" value="FMN_bind"/>
    <property type="match status" value="1"/>
</dbReference>
<keyword evidence="5 6" id="KW-0249">Electron transport</keyword>
<comment type="similarity">
    <text evidence="6">Belongs to the RnfG family.</text>
</comment>
<evidence type="ECO:0000256" key="4">
    <source>
        <dbReference type="ARBA" id="ARBA00022643"/>
    </source>
</evidence>
<dbReference type="EMBL" id="JBEWZI010000006">
    <property type="protein sequence ID" value="MET7013914.1"/>
    <property type="molecule type" value="Genomic_DNA"/>
</dbReference>
<dbReference type="EC" id="7.-.-.-" evidence="6"/>
<accession>A0ABV2TJ22</accession>